<feature type="compositionally biased region" description="Low complexity" evidence="1">
    <location>
        <begin position="69"/>
        <end position="79"/>
    </location>
</feature>
<evidence type="ECO:0000256" key="1">
    <source>
        <dbReference type="SAM" id="MobiDB-lite"/>
    </source>
</evidence>
<feature type="compositionally biased region" description="Low complexity" evidence="1">
    <location>
        <begin position="87"/>
        <end position="113"/>
    </location>
</feature>
<reference evidence="2 3" key="1">
    <citation type="submission" date="2020-04" db="EMBL/GenBank/DDBJ databases">
        <title>Perkinsus olseni comparative genomics.</title>
        <authorList>
            <person name="Bogema D.R."/>
        </authorList>
    </citation>
    <scope>NUCLEOTIDE SEQUENCE [LARGE SCALE GENOMIC DNA]</scope>
    <source>
        <strain evidence="2">00978-12</strain>
    </source>
</reference>
<organism evidence="2 3">
    <name type="scientific">Perkinsus olseni</name>
    <name type="common">Perkinsus atlanticus</name>
    <dbReference type="NCBI Taxonomy" id="32597"/>
    <lineage>
        <taxon>Eukaryota</taxon>
        <taxon>Sar</taxon>
        <taxon>Alveolata</taxon>
        <taxon>Perkinsozoa</taxon>
        <taxon>Perkinsea</taxon>
        <taxon>Perkinsida</taxon>
        <taxon>Perkinsidae</taxon>
        <taxon>Perkinsus</taxon>
    </lineage>
</organism>
<dbReference type="EMBL" id="JABANP010000580">
    <property type="protein sequence ID" value="KAF4680712.1"/>
    <property type="molecule type" value="Genomic_DNA"/>
</dbReference>
<gene>
    <name evidence="2" type="ORF">FOZ60_013097</name>
</gene>
<feature type="region of interest" description="Disordered" evidence="1">
    <location>
        <begin position="1"/>
        <end position="113"/>
    </location>
</feature>
<evidence type="ECO:0000313" key="3">
    <source>
        <dbReference type="Proteomes" id="UP000541610"/>
    </source>
</evidence>
<feature type="compositionally biased region" description="Basic and acidic residues" evidence="1">
    <location>
        <begin position="1"/>
        <end position="23"/>
    </location>
</feature>
<dbReference type="AlphaFoldDB" id="A0A7J6N9Y0"/>
<feature type="non-terminal residue" evidence="2">
    <location>
        <position position="1"/>
    </location>
</feature>
<protein>
    <submittedName>
        <fullName evidence="2">Uncharacterized protein</fullName>
    </submittedName>
</protein>
<accession>A0A7J6N9Y0</accession>
<comment type="caution">
    <text evidence="2">The sequence shown here is derived from an EMBL/GenBank/DDBJ whole genome shotgun (WGS) entry which is preliminary data.</text>
</comment>
<evidence type="ECO:0000313" key="2">
    <source>
        <dbReference type="EMBL" id="KAF4680712.1"/>
    </source>
</evidence>
<dbReference type="Proteomes" id="UP000541610">
    <property type="component" value="Unassembled WGS sequence"/>
</dbReference>
<sequence>MVTAESKEAEMGGCREEVTRIINKEPPQATAGPELGAGPRAVSASTTPLPSADGEMAAVVTPEASRPDAAAATSAAAAAEQMRRSSQIMQMAPQMTQQQQYANAATANQANAA</sequence>
<proteinExistence type="predicted"/>
<name>A0A7J6N9Y0_PEROL</name>